<protein>
    <submittedName>
        <fullName evidence="1">Uncharacterized protein</fullName>
    </submittedName>
</protein>
<dbReference type="Proteomes" id="UP000034917">
    <property type="component" value="Unassembled WGS sequence"/>
</dbReference>
<accession>A0A0G0G9L2</accession>
<sequence length="64" mass="7338">MVIQNTTLTFFIKAIPINIFRIPLAIPKKNEPETVQNIIAIMPVKICILPAIFHQFIKITFFLA</sequence>
<proteinExistence type="predicted"/>
<dbReference type="EMBL" id="LBSV01000001">
    <property type="protein sequence ID" value="KKQ26657.1"/>
    <property type="molecule type" value="Genomic_DNA"/>
</dbReference>
<reference evidence="1 2" key="1">
    <citation type="journal article" date="2015" name="Nature">
        <title>rRNA introns, odd ribosomes, and small enigmatic genomes across a large radiation of phyla.</title>
        <authorList>
            <person name="Brown C.T."/>
            <person name="Hug L.A."/>
            <person name="Thomas B.C."/>
            <person name="Sharon I."/>
            <person name="Castelle C.J."/>
            <person name="Singh A."/>
            <person name="Wilkins M.J."/>
            <person name="Williams K.H."/>
            <person name="Banfield J.F."/>
        </authorList>
    </citation>
    <scope>NUCLEOTIDE SEQUENCE [LARGE SCALE GENOMIC DNA]</scope>
</reference>
<evidence type="ECO:0000313" key="2">
    <source>
        <dbReference type="Proteomes" id="UP000034917"/>
    </source>
</evidence>
<name>A0A0G0G9L2_9BACT</name>
<organism evidence="1 2">
    <name type="scientific">Candidatus Roizmanbacteria bacterium GW2011_GWC2_37_13</name>
    <dbReference type="NCBI Taxonomy" id="1618486"/>
    <lineage>
        <taxon>Bacteria</taxon>
        <taxon>Candidatus Roizmaniibacteriota</taxon>
    </lineage>
</organism>
<evidence type="ECO:0000313" key="1">
    <source>
        <dbReference type="EMBL" id="KKQ26657.1"/>
    </source>
</evidence>
<gene>
    <name evidence="1" type="ORF">US40_C0001G0006</name>
</gene>
<comment type="caution">
    <text evidence="1">The sequence shown here is derived from an EMBL/GenBank/DDBJ whole genome shotgun (WGS) entry which is preliminary data.</text>
</comment>
<dbReference type="AlphaFoldDB" id="A0A0G0G9L2"/>